<feature type="compositionally biased region" description="Polar residues" evidence="1">
    <location>
        <begin position="53"/>
        <end position="62"/>
    </location>
</feature>
<organism evidence="2 3">
    <name type="scientific">Portunus trituberculatus</name>
    <name type="common">Swimming crab</name>
    <name type="synonym">Neptunus trituberculatus</name>
    <dbReference type="NCBI Taxonomy" id="210409"/>
    <lineage>
        <taxon>Eukaryota</taxon>
        <taxon>Metazoa</taxon>
        <taxon>Ecdysozoa</taxon>
        <taxon>Arthropoda</taxon>
        <taxon>Crustacea</taxon>
        <taxon>Multicrustacea</taxon>
        <taxon>Malacostraca</taxon>
        <taxon>Eumalacostraca</taxon>
        <taxon>Eucarida</taxon>
        <taxon>Decapoda</taxon>
        <taxon>Pleocyemata</taxon>
        <taxon>Brachyura</taxon>
        <taxon>Eubrachyura</taxon>
        <taxon>Portunoidea</taxon>
        <taxon>Portunidae</taxon>
        <taxon>Portuninae</taxon>
        <taxon>Portunus</taxon>
    </lineage>
</organism>
<accession>A0A5B7HFB5</accession>
<gene>
    <name evidence="2" type="ORF">E2C01_063043</name>
</gene>
<feature type="compositionally biased region" description="Basic and acidic residues" evidence="1">
    <location>
        <begin position="31"/>
        <end position="44"/>
    </location>
</feature>
<dbReference type="AlphaFoldDB" id="A0A5B7HFB5"/>
<reference evidence="2 3" key="1">
    <citation type="submission" date="2019-05" db="EMBL/GenBank/DDBJ databases">
        <title>Another draft genome of Portunus trituberculatus and its Hox gene families provides insights of decapod evolution.</title>
        <authorList>
            <person name="Jeong J.-H."/>
            <person name="Song I."/>
            <person name="Kim S."/>
            <person name="Choi T."/>
            <person name="Kim D."/>
            <person name="Ryu S."/>
            <person name="Kim W."/>
        </authorList>
    </citation>
    <scope>NUCLEOTIDE SEQUENCE [LARGE SCALE GENOMIC DNA]</scope>
    <source>
        <tissue evidence="2">Muscle</tissue>
    </source>
</reference>
<dbReference type="Proteomes" id="UP000324222">
    <property type="component" value="Unassembled WGS sequence"/>
</dbReference>
<sequence length="77" mass="8926">MTEKEDEEEEEEEEEEGSCKDSVRQNAGNDTLRRDNKCRDERGTRTCHKLVSDTRSGTTNHGWSVPGHIPTMVLKWY</sequence>
<feature type="compositionally biased region" description="Acidic residues" evidence="1">
    <location>
        <begin position="1"/>
        <end position="16"/>
    </location>
</feature>
<protein>
    <submittedName>
        <fullName evidence="2">Uncharacterized protein</fullName>
    </submittedName>
</protein>
<feature type="region of interest" description="Disordered" evidence="1">
    <location>
        <begin position="1"/>
        <end position="65"/>
    </location>
</feature>
<dbReference type="EMBL" id="VSRR010028453">
    <property type="protein sequence ID" value="MPC68833.1"/>
    <property type="molecule type" value="Genomic_DNA"/>
</dbReference>
<comment type="caution">
    <text evidence="2">The sequence shown here is derived from an EMBL/GenBank/DDBJ whole genome shotgun (WGS) entry which is preliminary data.</text>
</comment>
<proteinExistence type="predicted"/>
<evidence type="ECO:0000313" key="3">
    <source>
        <dbReference type="Proteomes" id="UP000324222"/>
    </source>
</evidence>
<name>A0A5B7HFB5_PORTR</name>
<evidence type="ECO:0000313" key="2">
    <source>
        <dbReference type="EMBL" id="MPC68833.1"/>
    </source>
</evidence>
<keyword evidence="3" id="KW-1185">Reference proteome</keyword>
<evidence type="ECO:0000256" key="1">
    <source>
        <dbReference type="SAM" id="MobiDB-lite"/>
    </source>
</evidence>